<dbReference type="AlphaFoldDB" id="A0A2N3NA56"/>
<dbReference type="PANTHER" id="PTHR37315">
    <property type="entry name" value="UPF0311 PROTEIN BLR7842"/>
    <property type="match status" value="1"/>
</dbReference>
<comment type="caution">
    <text evidence="2">The sequence shown here is derived from an EMBL/GenBank/DDBJ whole genome shotgun (WGS) entry which is preliminary data.</text>
</comment>
<dbReference type="InterPro" id="IPR020915">
    <property type="entry name" value="UPF0311"/>
</dbReference>
<sequence length="190" mass="21087">MKFTSFLTTFAFAGLSACQLLGNPGYEFLYTVNATLGERWSYGDFGQGSRVAIPITGGTFKGPRLSGTVVNLGADWGVTDTYGVFFPDTRYNLRTDDGADIYIQTAGPTQPDGRTLLRGIYQTGHPDYIWLNHIVAIGVLRRPTGEDKGKYVQIDMWQVTLPELPEEGEDAEPTVSATFERSFLYDYLGW</sequence>
<dbReference type="STRING" id="41688.A0A2N3NA56"/>
<accession>A0A2N3NA56</accession>
<evidence type="ECO:0000313" key="3">
    <source>
        <dbReference type="Proteomes" id="UP000233524"/>
    </source>
</evidence>
<keyword evidence="1" id="KW-0732">Signal</keyword>
<dbReference type="Proteomes" id="UP000233524">
    <property type="component" value="Unassembled WGS sequence"/>
</dbReference>
<dbReference type="InParanoid" id="A0A2N3NA56"/>
<feature type="signal peptide" evidence="1">
    <location>
        <begin position="1"/>
        <end position="18"/>
    </location>
</feature>
<dbReference type="PROSITE" id="PS51257">
    <property type="entry name" value="PROKAR_LIPOPROTEIN"/>
    <property type="match status" value="1"/>
</dbReference>
<reference evidence="2 3" key="1">
    <citation type="journal article" date="2017" name="G3 (Bethesda)">
        <title>First Draft Genome Sequence of the Pathogenic Fungus Lomentospora prolificans (Formerly Scedosporium prolificans).</title>
        <authorList>
            <person name="Luo R."/>
            <person name="Zimin A."/>
            <person name="Workman R."/>
            <person name="Fan Y."/>
            <person name="Pertea G."/>
            <person name="Grossman N."/>
            <person name="Wear M.P."/>
            <person name="Jia B."/>
            <person name="Miller H."/>
            <person name="Casadevall A."/>
            <person name="Timp W."/>
            <person name="Zhang S.X."/>
            <person name="Salzberg S.L."/>
        </authorList>
    </citation>
    <scope>NUCLEOTIDE SEQUENCE [LARGE SCALE GENOMIC DNA]</scope>
    <source>
        <strain evidence="2 3">JHH-5317</strain>
    </source>
</reference>
<dbReference type="PANTHER" id="PTHR37315:SF1">
    <property type="entry name" value="UPF0311 PROTEIN BLR7842"/>
    <property type="match status" value="1"/>
</dbReference>
<proteinExistence type="predicted"/>
<gene>
    <name evidence="2" type="ORF">jhhlp_003939</name>
</gene>
<dbReference type="VEuPathDB" id="FungiDB:jhhlp_003939"/>
<evidence type="ECO:0000313" key="2">
    <source>
        <dbReference type="EMBL" id="PKS09325.1"/>
    </source>
</evidence>
<evidence type="ECO:0008006" key="4">
    <source>
        <dbReference type="Google" id="ProtNLM"/>
    </source>
</evidence>
<name>A0A2N3NA56_9PEZI</name>
<feature type="chain" id="PRO_5014917361" description="NADH:ubiquinone oxidoreductase intermediate-associated protein 30 domain-containing protein" evidence="1">
    <location>
        <begin position="19"/>
        <end position="190"/>
    </location>
</feature>
<protein>
    <recommendedName>
        <fullName evidence="4">NADH:ubiquinone oxidoreductase intermediate-associated protein 30 domain-containing protein</fullName>
    </recommendedName>
</protein>
<dbReference type="Pfam" id="PF11578">
    <property type="entry name" value="DUF3237"/>
    <property type="match status" value="1"/>
</dbReference>
<evidence type="ECO:0000256" key="1">
    <source>
        <dbReference type="SAM" id="SignalP"/>
    </source>
</evidence>
<dbReference type="EMBL" id="NLAX01000010">
    <property type="protein sequence ID" value="PKS09325.1"/>
    <property type="molecule type" value="Genomic_DNA"/>
</dbReference>
<dbReference type="OrthoDB" id="2544694at2759"/>
<keyword evidence="3" id="KW-1185">Reference proteome</keyword>
<organism evidence="2 3">
    <name type="scientific">Lomentospora prolificans</name>
    <dbReference type="NCBI Taxonomy" id="41688"/>
    <lineage>
        <taxon>Eukaryota</taxon>
        <taxon>Fungi</taxon>
        <taxon>Dikarya</taxon>
        <taxon>Ascomycota</taxon>
        <taxon>Pezizomycotina</taxon>
        <taxon>Sordariomycetes</taxon>
        <taxon>Hypocreomycetidae</taxon>
        <taxon>Microascales</taxon>
        <taxon>Microascaceae</taxon>
        <taxon>Lomentospora</taxon>
    </lineage>
</organism>
<dbReference type="Gene3D" id="2.40.160.20">
    <property type="match status" value="1"/>
</dbReference>